<reference evidence="3 4" key="1">
    <citation type="submission" date="2023-07" db="EMBL/GenBank/DDBJ databases">
        <title>Sorghum-associated microbial communities from plants grown in Nebraska, USA.</title>
        <authorList>
            <person name="Schachtman D."/>
        </authorList>
    </citation>
    <scope>NUCLEOTIDE SEQUENCE [LARGE SCALE GENOMIC DNA]</scope>
    <source>
        <strain evidence="3 4">BE316</strain>
    </source>
</reference>
<feature type="domain" description="Solute-binding protein family 3/N-terminal" evidence="2">
    <location>
        <begin position="30"/>
        <end position="171"/>
    </location>
</feature>
<organism evidence="3 4">
    <name type="scientific">Roseateles asaccharophilus</name>
    <dbReference type="NCBI Taxonomy" id="582607"/>
    <lineage>
        <taxon>Bacteria</taxon>
        <taxon>Pseudomonadati</taxon>
        <taxon>Pseudomonadota</taxon>
        <taxon>Betaproteobacteria</taxon>
        <taxon>Burkholderiales</taxon>
        <taxon>Sphaerotilaceae</taxon>
        <taxon>Roseateles</taxon>
    </lineage>
</organism>
<dbReference type="Proteomes" id="UP001180825">
    <property type="component" value="Unassembled WGS sequence"/>
</dbReference>
<dbReference type="Pfam" id="PF00497">
    <property type="entry name" value="SBP_bac_3"/>
    <property type="match status" value="1"/>
</dbReference>
<dbReference type="RefSeq" id="WP_310327023.1">
    <property type="nucleotide sequence ID" value="NZ_JAVDXV010000002.1"/>
</dbReference>
<name>A0ABU2A5M1_9BURK</name>
<dbReference type="PANTHER" id="PTHR38834">
    <property type="entry name" value="PERIPLASMIC SUBSTRATE BINDING PROTEIN FAMILY 3"/>
    <property type="match status" value="1"/>
</dbReference>
<dbReference type="InterPro" id="IPR001638">
    <property type="entry name" value="Solute-binding_3/MltF_N"/>
</dbReference>
<dbReference type="EMBL" id="JAVDXV010000002">
    <property type="protein sequence ID" value="MDR7332486.1"/>
    <property type="molecule type" value="Genomic_DNA"/>
</dbReference>
<accession>A0ABU2A5M1</accession>
<evidence type="ECO:0000256" key="1">
    <source>
        <dbReference type="SAM" id="SignalP"/>
    </source>
</evidence>
<keyword evidence="1" id="KW-0732">Signal</keyword>
<feature type="chain" id="PRO_5046117691" evidence="1">
    <location>
        <begin position="25"/>
        <end position="246"/>
    </location>
</feature>
<sequence length="246" mass="26734">MLSRRTLPLTLASLLGGASGLARATKPVWVCHDVPPYLWQGPKGLEGYAFTLYQRVMKQAGMAPDLQCYPFARAFRMLETGQAQAALVVTRSPDREARFRWLYPVGRFRFGVFTRVTSGAVPTTVNELKAYRVGSLRASTSRAMLESAGAQIVVEGKDYAELLTLLNRGIVDAVIGPESVLRSTDTSGGEGLRITTLDKGHDFYTAASMAMSEAAAQRVRAAYQQLVEAGVVAQLRKAHPEAVVPD</sequence>
<protein>
    <submittedName>
        <fullName evidence="3">Polar amino acid transport system substrate-binding protein</fullName>
    </submittedName>
</protein>
<evidence type="ECO:0000313" key="4">
    <source>
        <dbReference type="Proteomes" id="UP001180825"/>
    </source>
</evidence>
<evidence type="ECO:0000259" key="2">
    <source>
        <dbReference type="Pfam" id="PF00497"/>
    </source>
</evidence>
<dbReference type="PANTHER" id="PTHR38834:SF3">
    <property type="entry name" value="SOLUTE-BINDING PROTEIN FAMILY 3_N-TERMINAL DOMAIN-CONTAINING PROTEIN"/>
    <property type="match status" value="1"/>
</dbReference>
<dbReference type="Gene3D" id="3.40.190.10">
    <property type="entry name" value="Periplasmic binding protein-like II"/>
    <property type="match status" value="2"/>
</dbReference>
<feature type="signal peptide" evidence="1">
    <location>
        <begin position="1"/>
        <end position="24"/>
    </location>
</feature>
<gene>
    <name evidence="3" type="ORF">J2X21_001612</name>
</gene>
<comment type="caution">
    <text evidence="3">The sequence shown here is derived from an EMBL/GenBank/DDBJ whole genome shotgun (WGS) entry which is preliminary data.</text>
</comment>
<evidence type="ECO:0000313" key="3">
    <source>
        <dbReference type="EMBL" id="MDR7332486.1"/>
    </source>
</evidence>
<proteinExistence type="predicted"/>
<keyword evidence="4" id="KW-1185">Reference proteome</keyword>
<dbReference type="SUPFAM" id="SSF53850">
    <property type="entry name" value="Periplasmic binding protein-like II"/>
    <property type="match status" value="1"/>
</dbReference>